<feature type="region of interest" description="Disordered" evidence="1">
    <location>
        <begin position="611"/>
        <end position="783"/>
    </location>
</feature>
<evidence type="ECO:0000256" key="1">
    <source>
        <dbReference type="SAM" id="MobiDB-lite"/>
    </source>
</evidence>
<dbReference type="VEuPathDB" id="TriTrypDB:LtaPh_0505700"/>
<feature type="region of interest" description="Disordered" evidence="1">
    <location>
        <begin position="218"/>
        <end position="238"/>
    </location>
</feature>
<feature type="compositionally biased region" description="Basic residues" evidence="1">
    <location>
        <begin position="640"/>
        <end position="653"/>
    </location>
</feature>
<evidence type="ECO:0000313" key="3">
    <source>
        <dbReference type="EMBL" id="GET85790.1"/>
    </source>
</evidence>
<evidence type="ECO:0000313" key="4">
    <source>
        <dbReference type="Proteomes" id="UP000419144"/>
    </source>
</evidence>
<feature type="compositionally biased region" description="Basic residues" evidence="1">
    <location>
        <begin position="729"/>
        <end position="741"/>
    </location>
</feature>
<keyword evidence="4" id="KW-1185">Reference proteome</keyword>
<sequence>MEHSVSSRSPSGQWYPQQQQQPNFHRNSPQQQQQQLQWSPVSGTVPPMMMMGGSTYTAVPPSTGATMLGGSGMFSSGSANLCGPPHLHTGMTPQQQMMIMQSMYTPQSQCCAPCCGTQECSLCPRPGEPLDPFCCTPRRPDEEPRWWESVYLYFDWTFFLACVMCVLTIVGFVLIMVTKSQDNIFSTFGVQNATDLDTAMQPYIRWMNVNATTLSDGKATNSKGLSQESLSSRSVSAGETAADTTTEYAMESTVSQLKVSQPATFAQASRCTERRLFGSFGELCMENNMNANMFAVQLSAWNNARDTIWILAMVYSILTVLYAVLINVRRHAASANREGARGSAFVMPSITPQQQEEFMKMSPQQQQAFIQEFQQHVAAVQPPPPAVGCCGSSDRGIEFYETPFYEFVRFAWLFTGLTTFAWVCNLLFSLFSFSHFYINETTGLLNTFWTTYVRKMTITLIVVTVFLAWPLCNFVLEFVVMVALVLPWLVIRSTWKRGIEMYRPALPPSQLPAYIRADMFFMDFQDLKRLGFSRLAWIMLTDAETPFFDGCEDPTVDRDPAMTQLMQQRMQWQQMMASMLPPWMQQQQMSLMSPGGAGMLMPEQVAPQQRQLDFNGGTPLPANSPVQSPAQYPAEDGEHRSHKRRRHRSTRDRRHADPLGGASTEQASAGLGATGKENSTRHRHRRHSHHRSHSRSRSRGVFDGGVPQPPVSDAAVENSAGHVADGGSRRHHRRSHSRSHSRALGGEDPSALPIAAPPSTGDAGQSGGAAAAAAADLNALMQL</sequence>
<organism evidence="3 4">
    <name type="scientific">Leishmania tarentolae</name>
    <name type="common">Sauroleishmania tarentolae</name>
    <dbReference type="NCBI Taxonomy" id="5689"/>
    <lineage>
        <taxon>Eukaryota</taxon>
        <taxon>Discoba</taxon>
        <taxon>Euglenozoa</taxon>
        <taxon>Kinetoplastea</taxon>
        <taxon>Metakinetoplastina</taxon>
        <taxon>Trypanosomatida</taxon>
        <taxon>Trypanosomatidae</taxon>
        <taxon>Leishmaniinae</taxon>
        <taxon>Leishmania</taxon>
        <taxon>lizard Leishmania</taxon>
    </lineage>
</organism>
<protein>
    <recommendedName>
        <fullName evidence="5">Transmembrane protein</fullName>
    </recommendedName>
</protein>
<dbReference type="AlphaFoldDB" id="A0A640K899"/>
<feature type="compositionally biased region" description="Polar residues" evidence="1">
    <location>
        <begin position="1"/>
        <end position="15"/>
    </location>
</feature>
<evidence type="ECO:0008006" key="5">
    <source>
        <dbReference type="Google" id="ProtNLM"/>
    </source>
</evidence>
<gene>
    <name evidence="3" type="ORF">LtaPh_0505700</name>
</gene>
<feature type="transmembrane region" description="Helical" evidence="2">
    <location>
        <begin position="458"/>
        <end position="491"/>
    </location>
</feature>
<proteinExistence type="predicted"/>
<name>A0A640K899_LEITA</name>
<feature type="transmembrane region" description="Helical" evidence="2">
    <location>
        <begin position="153"/>
        <end position="177"/>
    </location>
</feature>
<evidence type="ECO:0000256" key="2">
    <source>
        <dbReference type="SAM" id="Phobius"/>
    </source>
</evidence>
<dbReference type="OrthoDB" id="264985at2759"/>
<feature type="compositionally biased region" description="Basic residues" evidence="1">
    <location>
        <begin position="681"/>
        <end position="698"/>
    </location>
</feature>
<keyword evidence="2" id="KW-1133">Transmembrane helix</keyword>
<accession>A0A640K899</accession>
<feature type="region of interest" description="Disordered" evidence="1">
    <location>
        <begin position="1"/>
        <end position="46"/>
    </location>
</feature>
<dbReference type="EMBL" id="BLBS01000006">
    <property type="protein sequence ID" value="GET85790.1"/>
    <property type="molecule type" value="Genomic_DNA"/>
</dbReference>
<comment type="caution">
    <text evidence="3">The sequence shown here is derived from an EMBL/GenBank/DDBJ whole genome shotgun (WGS) entry which is preliminary data.</text>
</comment>
<feature type="compositionally biased region" description="Low complexity" evidence="1">
    <location>
        <begin position="222"/>
        <end position="236"/>
    </location>
</feature>
<feature type="transmembrane region" description="Helical" evidence="2">
    <location>
        <begin position="308"/>
        <end position="328"/>
    </location>
</feature>
<reference evidence="3" key="1">
    <citation type="submission" date="2019-11" db="EMBL/GenBank/DDBJ databases">
        <title>Leishmania tarentolae CDS.</title>
        <authorList>
            <person name="Goto Y."/>
            <person name="Yamagishi J."/>
        </authorList>
    </citation>
    <scope>NUCLEOTIDE SEQUENCE [LARGE SCALE GENOMIC DNA]</scope>
    <source>
        <strain evidence="3">Parrot Tar II</strain>
    </source>
</reference>
<keyword evidence="2" id="KW-0472">Membrane</keyword>
<dbReference type="Proteomes" id="UP000419144">
    <property type="component" value="Unassembled WGS sequence"/>
</dbReference>
<feature type="transmembrane region" description="Helical" evidence="2">
    <location>
        <begin position="410"/>
        <end position="438"/>
    </location>
</feature>
<keyword evidence="2" id="KW-0812">Transmembrane</keyword>